<reference evidence="2 3" key="1">
    <citation type="submission" date="2019-06" db="EMBL/GenBank/DDBJ databases">
        <title>Genome of Acinetobacter radioresistens APH1, a phenol degrading strain.</title>
        <authorList>
            <person name="Liu Y."/>
        </authorList>
    </citation>
    <scope>NUCLEOTIDE SEQUENCE [LARGE SCALE GENOMIC DNA]</scope>
    <source>
        <strain evidence="2 3">APH1</strain>
    </source>
</reference>
<feature type="compositionally biased region" description="Gly residues" evidence="1">
    <location>
        <begin position="295"/>
        <end position="307"/>
    </location>
</feature>
<gene>
    <name evidence="2" type="ORF">FHY67_15045</name>
</gene>
<organism evidence="2 3">
    <name type="scientific">Acinetobacter radioresistens</name>
    <dbReference type="NCBI Taxonomy" id="40216"/>
    <lineage>
        <taxon>Bacteria</taxon>
        <taxon>Pseudomonadati</taxon>
        <taxon>Pseudomonadota</taxon>
        <taxon>Gammaproteobacteria</taxon>
        <taxon>Moraxellales</taxon>
        <taxon>Moraxellaceae</taxon>
        <taxon>Acinetobacter</taxon>
    </lineage>
</organism>
<evidence type="ECO:0000313" key="3">
    <source>
        <dbReference type="Proteomes" id="UP000314285"/>
    </source>
</evidence>
<dbReference type="RefSeq" id="WP_139880882.1">
    <property type="nucleotide sequence ID" value="NZ_VFBM01000024.1"/>
</dbReference>
<feature type="compositionally biased region" description="Basic and acidic residues" evidence="1">
    <location>
        <begin position="191"/>
        <end position="208"/>
    </location>
</feature>
<feature type="region of interest" description="Disordered" evidence="1">
    <location>
        <begin position="290"/>
        <end position="327"/>
    </location>
</feature>
<evidence type="ECO:0000256" key="1">
    <source>
        <dbReference type="SAM" id="MobiDB-lite"/>
    </source>
</evidence>
<feature type="region of interest" description="Disordered" evidence="1">
    <location>
        <begin position="166"/>
        <end position="208"/>
    </location>
</feature>
<name>A0A8H2JY27_ACIRA</name>
<evidence type="ECO:0000313" key="2">
    <source>
        <dbReference type="EMBL" id="TNX85368.1"/>
    </source>
</evidence>
<feature type="compositionally biased region" description="Polar residues" evidence="1">
    <location>
        <begin position="166"/>
        <end position="182"/>
    </location>
</feature>
<dbReference type="AlphaFoldDB" id="A0A8H2JY27"/>
<proteinExistence type="predicted"/>
<sequence length="327" mass="35906">MPDPNEERSKLLFNASGIEVLQPEGENKKRKFKGVAYAGGRVDGHWYWGRSGVVFDLEGIEIDQPTALLEEHFSSSRVGVVKQVNTSGKIEVEGDFLSNTKAKEIVQDSDDGFPFQMSMYIDPGSVEEVSNGKSVVVNGQTFEGPITIFRQNRIREFTICTTGADRNTSINAFSGKPNSNQPPEEDTDVTEIEKAQQAKQQAEKERDDALEELKQFKAQKRADEIAALETELKTQFSAEDKTAYTNMDDSVFAFTSKQLRQFSAGGQQPPAGQQQQQTPNVNPALNYLFNHQATGGQGGQGQGGQGGNQEHQFTAGAKAFAEQNKGK</sequence>
<accession>A0A8H2JY27</accession>
<dbReference type="EMBL" id="VFBM01000024">
    <property type="protein sequence ID" value="TNX85368.1"/>
    <property type="molecule type" value="Genomic_DNA"/>
</dbReference>
<dbReference type="Proteomes" id="UP000314285">
    <property type="component" value="Unassembled WGS sequence"/>
</dbReference>
<protein>
    <submittedName>
        <fullName evidence="2">Uncharacterized protein</fullName>
    </submittedName>
</protein>
<comment type="caution">
    <text evidence="2">The sequence shown here is derived from an EMBL/GenBank/DDBJ whole genome shotgun (WGS) entry which is preliminary data.</text>
</comment>